<evidence type="ECO:0000313" key="3">
    <source>
        <dbReference type="Proteomes" id="UP001302126"/>
    </source>
</evidence>
<dbReference type="SMART" id="SM01111">
    <property type="entry name" value="CVNH"/>
    <property type="match status" value="1"/>
</dbReference>
<dbReference type="AlphaFoldDB" id="A0AAN7AEU9"/>
<dbReference type="Proteomes" id="UP001302126">
    <property type="component" value="Unassembled WGS sequence"/>
</dbReference>
<reference evidence="2" key="1">
    <citation type="journal article" date="2023" name="Mol. Phylogenet. Evol.">
        <title>Genome-scale phylogeny and comparative genomics of the fungal order Sordariales.</title>
        <authorList>
            <person name="Hensen N."/>
            <person name="Bonometti L."/>
            <person name="Westerberg I."/>
            <person name="Brannstrom I.O."/>
            <person name="Guillou S."/>
            <person name="Cros-Aarteil S."/>
            <person name="Calhoun S."/>
            <person name="Haridas S."/>
            <person name="Kuo A."/>
            <person name="Mondo S."/>
            <person name="Pangilinan J."/>
            <person name="Riley R."/>
            <person name="LaButti K."/>
            <person name="Andreopoulos B."/>
            <person name="Lipzen A."/>
            <person name="Chen C."/>
            <person name="Yan M."/>
            <person name="Daum C."/>
            <person name="Ng V."/>
            <person name="Clum A."/>
            <person name="Steindorff A."/>
            <person name="Ohm R.A."/>
            <person name="Martin F."/>
            <person name="Silar P."/>
            <person name="Natvig D.O."/>
            <person name="Lalanne C."/>
            <person name="Gautier V."/>
            <person name="Ament-Velasquez S.L."/>
            <person name="Kruys A."/>
            <person name="Hutchinson M.I."/>
            <person name="Powell A.J."/>
            <person name="Barry K."/>
            <person name="Miller A.N."/>
            <person name="Grigoriev I.V."/>
            <person name="Debuchy R."/>
            <person name="Gladieux P."/>
            <person name="Hiltunen Thoren M."/>
            <person name="Johannesson H."/>
        </authorList>
    </citation>
    <scope>NUCLEOTIDE SEQUENCE</scope>
    <source>
        <strain evidence="2">PSN309</strain>
    </source>
</reference>
<name>A0AAN7AEU9_9PEZI</name>
<evidence type="ECO:0000259" key="1">
    <source>
        <dbReference type="SMART" id="SM01111"/>
    </source>
</evidence>
<evidence type="ECO:0000313" key="2">
    <source>
        <dbReference type="EMBL" id="KAK4184014.1"/>
    </source>
</evidence>
<dbReference type="PANTHER" id="PTHR42076">
    <property type="entry name" value="CYANOVIRIN-N HOMOLOG"/>
    <property type="match status" value="1"/>
</dbReference>
<comment type="caution">
    <text evidence="2">The sequence shown here is derived from an EMBL/GenBank/DDBJ whole genome shotgun (WGS) entry which is preliminary data.</text>
</comment>
<accession>A0AAN7AEU9</accession>
<sequence>MSFHASAQNIRVDDGHILRATLDNGSGEWVDAEFDLNQAIGNNDGNFEWGGNDFAGSAENISFDIEGDGVPILRAELRDMEGNLQARDLNLAERIGNNGGSFHFE</sequence>
<dbReference type="SUPFAM" id="SSF51322">
    <property type="entry name" value="Cyanovirin-N"/>
    <property type="match status" value="1"/>
</dbReference>
<dbReference type="Pfam" id="PF08881">
    <property type="entry name" value="CVNH"/>
    <property type="match status" value="1"/>
</dbReference>
<dbReference type="Gene3D" id="2.30.60.10">
    <property type="entry name" value="Cyanovirin-N"/>
    <property type="match status" value="1"/>
</dbReference>
<gene>
    <name evidence="2" type="ORF">QBC35DRAFT_506846</name>
</gene>
<proteinExistence type="predicted"/>
<dbReference type="InterPro" id="IPR036673">
    <property type="entry name" value="Cyanovirin-N_sf"/>
</dbReference>
<dbReference type="EMBL" id="MU864510">
    <property type="protein sequence ID" value="KAK4184014.1"/>
    <property type="molecule type" value="Genomic_DNA"/>
</dbReference>
<reference evidence="2" key="2">
    <citation type="submission" date="2023-05" db="EMBL/GenBank/DDBJ databases">
        <authorList>
            <consortium name="Lawrence Berkeley National Laboratory"/>
            <person name="Steindorff A."/>
            <person name="Hensen N."/>
            <person name="Bonometti L."/>
            <person name="Westerberg I."/>
            <person name="Brannstrom I.O."/>
            <person name="Guillou S."/>
            <person name="Cros-Aarteil S."/>
            <person name="Calhoun S."/>
            <person name="Haridas S."/>
            <person name="Kuo A."/>
            <person name="Mondo S."/>
            <person name="Pangilinan J."/>
            <person name="Riley R."/>
            <person name="Labutti K."/>
            <person name="Andreopoulos B."/>
            <person name="Lipzen A."/>
            <person name="Chen C."/>
            <person name="Yanf M."/>
            <person name="Daum C."/>
            <person name="Ng V."/>
            <person name="Clum A."/>
            <person name="Ohm R."/>
            <person name="Martin F."/>
            <person name="Silar P."/>
            <person name="Natvig D."/>
            <person name="Lalanne C."/>
            <person name="Gautier V."/>
            <person name="Ament-Velasquez S.L."/>
            <person name="Kruys A."/>
            <person name="Hutchinson M.I."/>
            <person name="Powell A.J."/>
            <person name="Barry K."/>
            <person name="Miller A.N."/>
            <person name="Grigoriev I.V."/>
            <person name="Debuchy R."/>
            <person name="Gladieux P."/>
            <person name="Thoren M.H."/>
            <person name="Johannesson H."/>
        </authorList>
    </citation>
    <scope>NUCLEOTIDE SEQUENCE</scope>
    <source>
        <strain evidence="2">PSN309</strain>
    </source>
</reference>
<protein>
    <submittedName>
        <fullName evidence="2">Cyanovirin-n family protein</fullName>
    </submittedName>
</protein>
<dbReference type="InterPro" id="IPR011058">
    <property type="entry name" value="Cyanovirin-N"/>
</dbReference>
<organism evidence="2 3">
    <name type="scientific">Podospora australis</name>
    <dbReference type="NCBI Taxonomy" id="1536484"/>
    <lineage>
        <taxon>Eukaryota</taxon>
        <taxon>Fungi</taxon>
        <taxon>Dikarya</taxon>
        <taxon>Ascomycota</taxon>
        <taxon>Pezizomycotina</taxon>
        <taxon>Sordariomycetes</taxon>
        <taxon>Sordariomycetidae</taxon>
        <taxon>Sordariales</taxon>
        <taxon>Podosporaceae</taxon>
        <taxon>Podospora</taxon>
    </lineage>
</organism>
<feature type="domain" description="Cyanovirin-N" evidence="1">
    <location>
        <begin position="2"/>
        <end position="104"/>
    </location>
</feature>
<dbReference type="PANTHER" id="PTHR42076:SF1">
    <property type="entry name" value="CYANOVIRIN-N DOMAIN-CONTAINING PROTEIN"/>
    <property type="match status" value="1"/>
</dbReference>
<keyword evidence="3" id="KW-1185">Reference proteome</keyword>